<organism evidence="2 3">
    <name type="scientific">Exserohilum turcicum (strain 28A)</name>
    <name type="common">Northern leaf blight fungus</name>
    <name type="synonym">Setosphaeria turcica</name>
    <dbReference type="NCBI Taxonomy" id="671987"/>
    <lineage>
        <taxon>Eukaryota</taxon>
        <taxon>Fungi</taxon>
        <taxon>Dikarya</taxon>
        <taxon>Ascomycota</taxon>
        <taxon>Pezizomycotina</taxon>
        <taxon>Dothideomycetes</taxon>
        <taxon>Pleosporomycetidae</taxon>
        <taxon>Pleosporales</taxon>
        <taxon>Pleosporineae</taxon>
        <taxon>Pleosporaceae</taxon>
        <taxon>Exserohilum</taxon>
    </lineage>
</organism>
<dbReference type="EMBL" id="KB908493">
    <property type="protein sequence ID" value="EOA90249.1"/>
    <property type="molecule type" value="Genomic_DNA"/>
</dbReference>
<evidence type="ECO:0000259" key="1">
    <source>
        <dbReference type="Pfam" id="PF14856"/>
    </source>
</evidence>
<dbReference type="Proteomes" id="UP000016935">
    <property type="component" value="Unassembled WGS sequence"/>
</dbReference>
<feature type="domain" description="Ecp2 effector protein-like" evidence="1">
    <location>
        <begin position="14"/>
        <end position="120"/>
    </location>
</feature>
<proteinExistence type="predicted"/>
<dbReference type="HOGENOM" id="CLU_141182_0_0_1"/>
<gene>
    <name evidence="2" type="ORF">SETTUDRAFT_158855</name>
</gene>
<protein>
    <recommendedName>
        <fullName evidence="1">Ecp2 effector protein-like domain-containing protein</fullName>
    </recommendedName>
</protein>
<dbReference type="RefSeq" id="XP_008022134.1">
    <property type="nucleotide sequence ID" value="XM_008023943.1"/>
</dbReference>
<dbReference type="OrthoDB" id="73875at2759"/>
<dbReference type="eggNOG" id="ENOG502RDK5">
    <property type="taxonomic scope" value="Eukaryota"/>
</dbReference>
<dbReference type="GeneID" id="19397878"/>
<evidence type="ECO:0000313" key="3">
    <source>
        <dbReference type="Proteomes" id="UP000016935"/>
    </source>
</evidence>
<name>R0KMA9_EXST2</name>
<accession>R0KMA9</accession>
<evidence type="ECO:0000313" key="2">
    <source>
        <dbReference type="EMBL" id="EOA90249.1"/>
    </source>
</evidence>
<dbReference type="AlphaFoldDB" id="R0KMA9"/>
<reference evidence="2 3" key="1">
    <citation type="journal article" date="2012" name="PLoS Pathog.">
        <title>Diverse lifestyles and strategies of plant pathogenesis encoded in the genomes of eighteen Dothideomycetes fungi.</title>
        <authorList>
            <person name="Ohm R.A."/>
            <person name="Feau N."/>
            <person name="Henrissat B."/>
            <person name="Schoch C.L."/>
            <person name="Horwitz B.A."/>
            <person name="Barry K.W."/>
            <person name="Condon B.J."/>
            <person name="Copeland A.C."/>
            <person name="Dhillon B."/>
            <person name="Glaser F."/>
            <person name="Hesse C.N."/>
            <person name="Kosti I."/>
            <person name="LaButti K."/>
            <person name="Lindquist E.A."/>
            <person name="Lucas S."/>
            <person name="Salamov A.A."/>
            <person name="Bradshaw R.E."/>
            <person name="Ciuffetti L."/>
            <person name="Hamelin R.C."/>
            <person name="Kema G.H.J."/>
            <person name="Lawrence C."/>
            <person name="Scott J.A."/>
            <person name="Spatafora J.W."/>
            <person name="Turgeon B.G."/>
            <person name="de Wit P.J.G.M."/>
            <person name="Zhong S."/>
            <person name="Goodwin S.B."/>
            <person name="Grigoriev I.V."/>
        </authorList>
    </citation>
    <scope>NUCLEOTIDE SEQUENCE [LARGE SCALE GENOMIC DNA]</scope>
    <source>
        <strain evidence="3">28A</strain>
    </source>
</reference>
<dbReference type="InterPro" id="IPR029226">
    <property type="entry name" value="Ecp2-like"/>
</dbReference>
<reference evidence="2 3" key="2">
    <citation type="journal article" date="2013" name="PLoS Genet.">
        <title>Comparative genome structure, secondary metabolite, and effector coding capacity across Cochliobolus pathogens.</title>
        <authorList>
            <person name="Condon B.J."/>
            <person name="Leng Y."/>
            <person name="Wu D."/>
            <person name="Bushley K.E."/>
            <person name="Ohm R.A."/>
            <person name="Otillar R."/>
            <person name="Martin J."/>
            <person name="Schackwitz W."/>
            <person name="Grimwood J."/>
            <person name="MohdZainudin N."/>
            <person name="Xue C."/>
            <person name="Wang R."/>
            <person name="Manning V.A."/>
            <person name="Dhillon B."/>
            <person name="Tu Z.J."/>
            <person name="Steffenson B.J."/>
            <person name="Salamov A."/>
            <person name="Sun H."/>
            <person name="Lowry S."/>
            <person name="LaButti K."/>
            <person name="Han J."/>
            <person name="Copeland A."/>
            <person name="Lindquist E."/>
            <person name="Barry K."/>
            <person name="Schmutz J."/>
            <person name="Baker S.E."/>
            <person name="Ciuffetti L.M."/>
            <person name="Grigoriev I.V."/>
            <person name="Zhong S."/>
            <person name="Turgeon B.G."/>
        </authorList>
    </citation>
    <scope>NUCLEOTIDE SEQUENCE [LARGE SCALE GENOMIC DNA]</scope>
    <source>
        <strain evidence="3">28A</strain>
    </source>
</reference>
<sequence>MINYCTGDKKTVGYCDTLSYIDTTAAAANPPRADDCQDTCRGILQDAGDWSVDFRGKPEGYRQRMYQATCGFEMGPIPNTSHEFQFDMDNQDIVDIMDETVRRFARLHGGRVAAEGRVKCGGHEAMWYITRDAL</sequence>
<keyword evidence="3" id="KW-1185">Reference proteome</keyword>
<dbReference type="Pfam" id="PF14856">
    <property type="entry name" value="Hce2"/>
    <property type="match status" value="1"/>
</dbReference>